<dbReference type="CDD" id="cd07415">
    <property type="entry name" value="MPP_PP2A_PP4_PP6"/>
    <property type="match status" value="1"/>
</dbReference>
<comment type="similarity">
    <text evidence="4">Belongs to the PPP phosphatase family.</text>
</comment>
<dbReference type="InterPro" id="IPR047129">
    <property type="entry name" value="PPA2-like"/>
</dbReference>
<protein>
    <recommendedName>
        <fullName evidence="4">Serine/threonine-protein phosphatase</fullName>
        <ecNumber evidence="4">3.1.3.16</ecNumber>
    </recommendedName>
</protein>
<dbReference type="GO" id="GO:0004722">
    <property type="term" value="F:protein serine/threonine phosphatase activity"/>
    <property type="evidence" value="ECO:0007669"/>
    <property type="project" value="UniProtKB-EC"/>
</dbReference>
<gene>
    <name evidence="6" type="ORF">GNI_023780</name>
</gene>
<accession>A0A023BBI8</accession>
<dbReference type="Proteomes" id="UP000019763">
    <property type="component" value="Unassembled WGS sequence"/>
</dbReference>
<dbReference type="EMBL" id="AFNH02000176">
    <property type="protein sequence ID" value="EZG79918.1"/>
    <property type="molecule type" value="Genomic_DNA"/>
</dbReference>
<dbReference type="GO" id="GO:0046872">
    <property type="term" value="F:metal ion binding"/>
    <property type="evidence" value="ECO:0007669"/>
    <property type="project" value="UniProtKB-KW"/>
</dbReference>
<evidence type="ECO:0000256" key="3">
    <source>
        <dbReference type="ARBA" id="ARBA00023211"/>
    </source>
</evidence>
<dbReference type="InterPro" id="IPR006186">
    <property type="entry name" value="Ser/Thr-sp_prot-phosphatase"/>
</dbReference>
<proteinExistence type="inferred from homology"/>
<dbReference type="PANTHER" id="PTHR45619">
    <property type="entry name" value="SERINE/THREONINE-PROTEIN PHOSPHATASE PP2A-RELATED"/>
    <property type="match status" value="1"/>
</dbReference>
<dbReference type="AlphaFoldDB" id="A0A023BBI8"/>
<dbReference type="OMA" id="EGYNWGQ"/>
<comment type="catalytic activity">
    <reaction evidence="4">
        <text>O-phospho-L-threonyl-[protein] + H2O = L-threonyl-[protein] + phosphate</text>
        <dbReference type="Rhea" id="RHEA:47004"/>
        <dbReference type="Rhea" id="RHEA-COMP:11060"/>
        <dbReference type="Rhea" id="RHEA-COMP:11605"/>
        <dbReference type="ChEBI" id="CHEBI:15377"/>
        <dbReference type="ChEBI" id="CHEBI:30013"/>
        <dbReference type="ChEBI" id="CHEBI:43474"/>
        <dbReference type="ChEBI" id="CHEBI:61977"/>
        <dbReference type="EC" id="3.1.3.16"/>
    </reaction>
</comment>
<dbReference type="PRINTS" id="PR00114">
    <property type="entry name" value="STPHPHTASE"/>
</dbReference>
<dbReference type="InterPro" id="IPR029052">
    <property type="entry name" value="Metallo-depent_PP-like"/>
</dbReference>
<keyword evidence="1" id="KW-0479">Metal-binding</keyword>
<feature type="domain" description="Serine/threonine specific protein phosphatases" evidence="5">
    <location>
        <begin position="119"/>
        <end position="124"/>
    </location>
</feature>
<dbReference type="InterPro" id="IPR004843">
    <property type="entry name" value="Calcineurin-like_PHP"/>
</dbReference>
<evidence type="ECO:0000313" key="7">
    <source>
        <dbReference type="Proteomes" id="UP000019763"/>
    </source>
</evidence>
<name>A0A023BBI8_GRENI</name>
<dbReference type="EC" id="3.1.3.16" evidence="4"/>
<organism evidence="6 7">
    <name type="scientific">Gregarina niphandrodes</name>
    <name type="common">Septate eugregarine</name>
    <dbReference type="NCBI Taxonomy" id="110365"/>
    <lineage>
        <taxon>Eukaryota</taxon>
        <taxon>Sar</taxon>
        <taxon>Alveolata</taxon>
        <taxon>Apicomplexa</taxon>
        <taxon>Conoidasida</taxon>
        <taxon>Gregarinasina</taxon>
        <taxon>Eugregarinorida</taxon>
        <taxon>Gregarinidae</taxon>
        <taxon>Gregarina</taxon>
    </lineage>
</organism>
<dbReference type="Gene3D" id="3.60.21.10">
    <property type="match status" value="1"/>
</dbReference>
<dbReference type="RefSeq" id="XP_011134363.1">
    <property type="nucleotide sequence ID" value="XM_011136061.1"/>
</dbReference>
<evidence type="ECO:0000259" key="5">
    <source>
        <dbReference type="PROSITE" id="PS00125"/>
    </source>
</evidence>
<reference evidence="6" key="1">
    <citation type="submission" date="2013-12" db="EMBL/GenBank/DDBJ databases">
        <authorList>
            <person name="Omoto C.K."/>
            <person name="Sibley D."/>
            <person name="Venepally P."/>
            <person name="Hadjithomas M."/>
            <person name="Karamycheva S."/>
            <person name="Brunk B."/>
            <person name="Roos D."/>
            <person name="Caler E."/>
            <person name="Lorenzi H."/>
        </authorList>
    </citation>
    <scope>NUCLEOTIDE SEQUENCE</scope>
</reference>
<keyword evidence="3" id="KW-0464">Manganese</keyword>
<keyword evidence="2 4" id="KW-0378">Hydrolase</keyword>
<evidence type="ECO:0000256" key="4">
    <source>
        <dbReference type="RuleBase" id="RU004273"/>
    </source>
</evidence>
<evidence type="ECO:0000256" key="2">
    <source>
        <dbReference type="ARBA" id="ARBA00022801"/>
    </source>
</evidence>
<dbReference type="PROSITE" id="PS00125">
    <property type="entry name" value="SER_THR_PHOSPHATASE"/>
    <property type="match status" value="1"/>
</dbReference>
<dbReference type="SUPFAM" id="SSF56300">
    <property type="entry name" value="Metallo-dependent phosphatases"/>
    <property type="match status" value="1"/>
</dbReference>
<dbReference type="eggNOG" id="KOG0371">
    <property type="taxonomic scope" value="Eukaryota"/>
</dbReference>
<evidence type="ECO:0000256" key="1">
    <source>
        <dbReference type="ARBA" id="ARBA00022723"/>
    </source>
</evidence>
<comment type="caution">
    <text evidence="6">The sequence shown here is derived from an EMBL/GenBank/DDBJ whole genome shotgun (WGS) entry which is preliminary data.</text>
</comment>
<dbReference type="OrthoDB" id="1930084at2759"/>
<dbReference type="Pfam" id="PF00149">
    <property type="entry name" value="Metallophos"/>
    <property type="match status" value="1"/>
</dbReference>
<keyword evidence="7" id="KW-1185">Reference proteome</keyword>
<dbReference type="GeneID" id="22911091"/>
<sequence length="316" mass="35838">MEAGKTTESDLDRQIAFLLSNDQPSSILPENEVVALCQKAKEILSQEPNVKNVHIPVTVIGDIHGQFGDLKELLSISGEAPETNLVFLGDYVDRGYFSVESVSLVVALKVRWKERVVIIRGNHESRQVTQVYGFYDECLRKYGSARVWKAFTDLFDYLPLAALIEDSIFCPHAGLSPSVETVDYVRDLERTMEVPHDGAMCDLLWSDPDDRPGWGISPRGAGFTFGEDITQQFTHRNNLNLIARAHQLVMEGYQWSQSNLVVTIFSAPNYCYRCGNQAAILEIDQNMQYTFIQFDPCPEKVTPMLEEEKRLPDYFL</sequence>
<dbReference type="VEuPathDB" id="CryptoDB:GNI_023780"/>
<dbReference type="SMART" id="SM00156">
    <property type="entry name" value="PP2Ac"/>
    <property type="match status" value="1"/>
</dbReference>
<evidence type="ECO:0000313" key="6">
    <source>
        <dbReference type="EMBL" id="EZG79918.1"/>
    </source>
</evidence>